<evidence type="ECO:0000256" key="1">
    <source>
        <dbReference type="SAM" id="MobiDB-lite"/>
    </source>
</evidence>
<reference evidence="2" key="1">
    <citation type="submission" date="2023-01" db="EMBL/GenBank/DDBJ databases">
        <title>Exophiala dermititidis isolated from Cystic Fibrosis Patient.</title>
        <authorList>
            <person name="Kurbessoian T."/>
            <person name="Crocker A."/>
            <person name="Murante D."/>
            <person name="Hogan D.A."/>
            <person name="Stajich J.E."/>
        </authorList>
    </citation>
    <scope>NUCLEOTIDE SEQUENCE</scope>
    <source>
        <strain evidence="2">Ex8</strain>
    </source>
</reference>
<feature type="compositionally biased region" description="Polar residues" evidence="1">
    <location>
        <begin position="98"/>
        <end position="110"/>
    </location>
</feature>
<dbReference type="Proteomes" id="UP001161757">
    <property type="component" value="Unassembled WGS sequence"/>
</dbReference>
<feature type="region of interest" description="Disordered" evidence="1">
    <location>
        <begin position="1"/>
        <end position="226"/>
    </location>
</feature>
<feature type="compositionally biased region" description="Basic and acidic residues" evidence="1">
    <location>
        <begin position="11"/>
        <end position="34"/>
    </location>
</feature>
<protein>
    <submittedName>
        <fullName evidence="2">Uncharacterized protein</fullName>
    </submittedName>
</protein>
<feature type="compositionally biased region" description="Basic residues" evidence="1">
    <location>
        <begin position="1"/>
        <end position="10"/>
    </location>
</feature>
<evidence type="ECO:0000313" key="2">
    <source>
        <dbReference type="EMBL" id="KAJ8990084.1"/>
    </source>
</evidence>
<name>A0AAN6ESS5_EXODE</name>
<dbReference type="EMBL" id="JAJGCB010000012">
    <property type="protein sequence ID" value="KAJ8990084.1"/>
    <property type="molecule type" value="Genomic_DNA"/>
</dbReference>
<proteinExistence type="predicted"/>
<organism evidence="2 3">
    <name type="scientific">Exophiala dermatitidis</name>
    <name type="common">Black yeast-like fungus</name>
    <name type="synonym">Wangiella dermatitidis</name>
    <dbReference type="NCBI Taxonomy" id="5970"/>
    <lineage>
        <taxon>Eukaryota</taxon>
        <taxon>Fungi</taxon>
        <taxon>Dikarya</taxon>
        <taxon>Ascomycota</taxon>
        <taxon>Pezizomycotina</taxon>
        <taxon>Eurotiomycetes</taxon>
        <taxon>Chaetothyriomycetidae</taxon>
        <taxon>Chaetothyriales</taxon>
        <taxon>Herpotrichiellaceae</taxon>
        <taxon>Exophiala</taxon>
    </lineage>
</organism>
<gene>
    <name evidence="2" type="ORF">HRR80_006215</name>
</gene>
<dbReference type="AlphaFoldDB" id="A0AAN6ESS5"/>
<evidence type="ECO:0000313" key="3">
    <source>
        <dbReference type="Proteomes" id="UP001161757"/>
    </source>
</evidence>
<accession>A0AAN6ESS5</accession>
<sequence length="226" mass="25559">MPFSSPKRKRDHPDRSATKELEQLDSLGSEREDSGDASPRAKTARRLERLEIRSAPLFGHSHYTDERISQYTGNTRHPVFDTHTEDETLSAAPEDAQATKSASVPMTSGKTSKKLEAKSSRSKSPPLPIEISDSFWQDSEITGHDPKDPDDDGYGINGIGFRPTAAIAWSRSQRRKQQVTAYRNREARDARQQRSERRKRVIDDSDETPSTESSPRKSVRFRFEDG</sequence>
<comment type="caution">
    <text evidence="2">The sequence shown here is derived from an EMBL/GenBank/DDBJ whole genome shotgun (WGS) entry which is preliminary data.</text>
</comment>
<feature type="compositionally biased region" description="Basic and acidic residues" evidence="1">
    <location>
        <begin position="183"/>
        <end position="195"/>
    </location>
</feature>